<gene>
    <name evidence="2" type="ORF">JMUB590_2572</name>
</gene>
<keyword evidence="3" id="KW-1185">Reference proteome</keyword>
<keyword evidence="1" id="KW-0812">Transmembrane</keyword>
<sequence>MELVYTIYKNPRYKIIQKDNQYLMVDLEQNWCSYLFPMLNWFIPIKYTKLTYQEFNNLDIFSNGSGASQGMITGGIGVIISVLLRSIVGLMDINISRIWTLIMFLIGFVAVVGLRLALRKKLKHQSFNKNSKQKVRLIPSFKNFALMVFCYVIAIYLVVGLFYIMVINNVQNIMIYICWLGIFLAFLFMNIASISDRKVHAKIMN</sequence>
<feature type="transmembrane region" description="Helical" evidence="1">
    <location>
        <begin position="173"/>
        <end position="194"/>
    </location>
</feature>
<proteinExistence type="predicted"/>
<feature type="transmembrane region" description="Helical" evidence="1">
    <location>
        <begin position="97"/>
        <end position="118"/>
    </location>
</feature>
<evidence type="ECO:0000256" key="1">
    <source>
        <dbReference type="SAM" id="Phobius"/>
    </source>
</evidence>
<feature type="transmembrane region" description="Helical" evidence="1">
    <location>
        <begin position="144"/>
        <end position="167"/>
    </location>
</feature>
<keyword evidence="1" id="KW-0472">Membrane</keyword>
<evidence type="ECO:0000313" key="2">
    <source>
        <dbReference type="EMBL" id="BBD93609.1"/>
    </source>
</evidence>
<reference evidence="2 3" key="1">
    <citation type="submission" date="2018-05" db="EMBL/GenBank/DDBJ databases">
        <title>Complete genome sequencing of three human clinical isolates of Staphylococcus caprae reveals virulence factors similar to those of S. epidermidis and S. capitis.</title>
        <authorList>
            <person name="Watanabe S."/>
            <person name="Cui L."/>
        </authorList>
    </citation>
    <scope>NUCLEOTIDE SEQUENCE [LARGE SCALE GENOMIC DNA]</scope>
    <source>
        <strain evidence="2 3">JMUB590</strain>
    </source>
</reference>
<evidence type="ECO:0008006" key="4">
    <source>
        <dbReference type="Google" id="ProtNLM"/>
    </source>
</evidence>
<evidence type="ECO:0000313" key="3">
    <source>
        <dbReference type="Proteomes" id="UP000274772"/>
    </source>
</evidence>
<keyword evidence="1" id="KW-1133">Transmembrane helix</keyword>
<dbReference type="EMBL" id="AP018586">
    <property type="protein sequence ID" value="BBD93609.1"/>
    <property type="molecule type" value="Genomic_DNA"/>
</dbReference>
<accession>A0ABN5WEZ8</accession>
<dbReference type="Proteomes" id="UP000274772">
    <property type="component" value="Chromosome"/>
</dbReference>
<feature type="transmembrane region" description="Helical" evidence="1">
    <location>
        <begin position="71"/>
        <end position="91"/>
    </location>
</feature>
<name>A0ABN5WEZ8_9STAP</name>
<dbReference type="GeneID" id="58052268"/>
<organism evidence="2 3">
    <name type="scientific">Staphylococcus caprae</name>
    <dbReference type="NCBI Taxonomy" id="29380"/>
    <lineage>
        <taxon>Bacteria</taxon>
        <taxon>Bacillati</taxon>
        <taxon>Bacillota</taxon>
        <taxon>Bacilli</taxon>
        <taxon>Bacillales</taxon>
        <taxon>Staphylococcaceae</taxon>
        <taxon>Staphylococcus</taxon>
    </lineage>
</organism>
<dbReference type="NCBIfam" id="TIGR01218">
    <property type="entry name" value="Gpos_tandem_5TM"/>
    <property type="match status" value="1"/>
</dbReference>
<dbReference type="InterPro" id="IPR005915">
    <property type="entry name" value="Tandem_5TM"/>
</dbReference>
<dbReference type="RefSeq" id="WP_049402066.1">
    <property type="nucleotide sequence ID" value="NZ_AP018585.1"/>
</dbReference>
<dbReference type="Pfam" id="PF04276">
    <property type="entry name" value="DUF443"/>
    <property type="match status" value="1"/>
</dbReference>
<protein>
    <recommendedName>
        <fullName evidence="4">Tandem five-TM protein</fullName>
    </recommendedName>
</protein>